<proteinExistence type="predicted"/>
<comment type="subcellular location">
    <subcellularLocation>
        <location evidence="1">Membrane</location>
        <topology evidence="1">Multi-pass membrane protein</topology>
    </subcellularLocation>
</comment>
<dbReference type="PANTHER" id="PTHR10778">
    <property type="entry name" value="SOLUTE CARRIER FAMILY 35 MEMBER B"/>
    <property type="match status" value="1"/>
</dbReference>
<dbReference type="Pfam" id="PF08449">
    <property type="entry name" value="UAA"/>
    <property type="match status" value="1"/>
</dbReference>
<sequence length="334" mass="36109">MTLLTSLTYMACGQVERIITRDTQRVGQLKQYLLLSVLTFSGMAFTNASLQYINYPTRVLFKSSKLLPTMIVGTLMQGRFYSGLEYTAALTLVAGIVLFTLGDAATRPSFEIWGVILILVGVFADAATSNYEEKSFFRIGKPASQAEVITYASLFGSTWAALVMKLTPKLFFPDESVSAGFVNSSWETTIGLVGASVCGYLSVQFVLLLIRLYGATVTEMIKSMRKVFTVIISFLFLKKVVAWQHAVGFVFVVVSLAATQELQRRKGGDVKTTTEAKQASEIDKASAGATGTEEVPLAGNISDESGSEMAPPRAAKSETDRTQLHDGSSSSAAV</sequence>
<evidence type="ECO:0000256" key="7">
    <source>
        <dbReference type="SAM" id="Phobius"/>
    </source>
</evidence>
<feature type="region of interest" description="Disordered" evidence="6">
    <location>
        <begin position="265"/>
        <end position="334"/>
    </location>
</feature>
<keyword evidence="3 7" id="KW-0812">Transmembrane</keyword>
<protein>
    <recommendedName>
        <fullName evidence="9">Sugar phosphate transporter domain-containing protein</fullName>
    </recommendedName>
</protein>
<feature type="transmembrane region" description="Helical" evidence="7">
    <location>
        <begin position="110"/>
        <end position="127"/>
    </location>
</feature>
<keyword evidence="4 7" id="KW-1133">Transmembrane helix</keyword>
<dbReference type="GO" id="GO:0000139">
    <property type="term" value="C:Golgi membrane"/>
    <property type="evidence" value="ECO:0007669"/>
    <property type="project" value="TreeGrafter"/>
</dbReference>
<feature type="compositionally biased region" description="Basic and acidic residues" evidence="6">
    <location>
        <begin position="315"/>
        <end position="324"/>
    </location>
</feature>
<feature type="compositionally biased region" description="Polar residues" evidence="6">
    <location>
        <begin position="325"/>
        <end position="334"/>
    </location>
</feature>
<evidence type="ECO:0000256" key="6">
    <source>
        <dbReference type="SAM" id="MobiDB-lite"/>
    </source>
</evidence>
<dbReference type="AlphaFoldDB" id="A0A7S3F7Z1"/>
<feature type="compositionally biased region" description="Basic and acidic residues" evidence="6">
    <location>
        <begin position="265"/>
        <end position="284"/>
    </location>
</feature>
<feature type="transmembrane region" description="Helical" evidence="7">
    <location>
        <begin position="33"/>
        <end position="55"/>
    </location>
</feature>
<dbReference type="GO" id="GO:0046964">
    <property type="term" value="F:3'-phosphoadenosine 5'-phosphosulfate transmembrane transporter activity"/>
    <property type="evidence" value="ECO:0007669"/>
    <property type="project" value="TreeGrafter"/>
</dbReference>
<evidence type="ECO:0000256" key="3">
    <source>
        <dbReference type="ARBA" id="ARBA00022692"/>
    </source>
</evidence>
<evidence type="ECO:0000256" key="1">
    <source>
        <dbReference type="ARBA" id="ARBA00004141"/>
    </source>
</evidence>
<evidence type="ECO:0000313" key="8">
    <source>
        <dbReference type="EMBL" id="CAE0130282.1"/>
    </source>
</evidence>
<evidence type="ECO:0000256" key="4">
    <source>
        <dbReference type="ARBA" id="ARBA00022989"/>
    </source>
</evidence>
<evidence type="ECO:0000256" key="5">
    <source>
        <dbReference type="ARBA" id="ARBA00023136"/>
    </source>
</evidence>
<dbReference type="EMBL" id="HBHX01050843">
    <property type="protein sequence ID" value="CAE0130282.1"/>
    <property type="molecule type" value="Transcribed_RNA"/>
</dbReference>
<gene>
    <name evidence="8" type="ORF">HERI1096_LOCUS28085</name>
</gene>
<dbReference type="InterPro" id="IPR013657">
    <property type="entry name" value="SCL35B1-4/HUT1"/>
</dbReference>
<feature type="transmembrane region" description="Helical" evidence="7">
    <location>
        <begin position="188"/>
        <end position="210"/>
    </location>
</feature>
<accession>A0A7S3F7Z1</accession>
<evidence type="ECO:0008006" key="9">
    <source>
        <dbReference type="Google" id="ProtNLM"/>
    </source>
</evidence>
<organism evidence="8">
    <name type="scientific">Haptolina ericina</name>
    <dbReference type="NCBI Taxonomy" id="156174"/>
    <lineage>
        <taxon>Eukaryota</taxon>
        <taxon>Haptista</taxon>
        <taxon>Haptophyta</taxon>
        <taxon>Prymnesiophyceae</taxon>
        <taxon>Prymnesiales</taxon>
        <taxon>Prymnesiaceae</taxon>
        <taxon>Haptolina</taxon>
    </lineage>
</organism>
<feature type="transmembrane region" description="Helical" evidence="7">
    <location>
        <begin position="231"/>
        <end position="258"/>
    </location>
</feature>
<name>A0A7S3F7Z1_9EUKA</name>
<dbReference type="GO" id="GO:0005789">
    <property type="term" value="C:endoplasmic reticulum membrane"/>
    <property type="evidence" value="ECO:0007669"/>
    <property type="project" value="TreeGrafter"/>
</dbReference>
<reference evidence="8" key="1">
    <citation type="submission" date="2021-01" db="EMBL/GenBank/DDBJ databases">
        <authorList>
            <person name="Corre E."/>
            <person name="Pelletier E."/>
            <person name="Niang G."/>
            <person name="Scheremetjew M."/>
            <person name="Finn R."/>
            <person name="Kale V."/>
            <person name="Holt S."/>
            <person name="Cochrane G."/>
            <person name="Meng A."/>
            <person name="Brown T."/>
            <person name="Cohen L."/>
        </authorList>
    </citation>
    <scope>NUCLEOTIDE SEQUENCE</scope>
    <source>
        <strain evidence="8">CCMP281</strain>
    </source>
</reference>
<evidence type="ECO:0000256" key="2">
    <source>
        <dbReference type="ARBA" id="ARBA00022448"/>
    </source>
</evidence>
<keyword evidence="5 7" id="KW-0472">Membrane</keyword>
<keyword evidence="2" id="KW-0813">Transport</keyword>
<feature type="transmembrane region" description="Helical" evidence="7">
    <location>
        <begin position="86"/>
        <end position="104"/>
    </location>
</feature>
<dbReference type="PANTHER" id="PTHR10778:SF8">
    <property type="entry name" value="ADENOSINE 3'-PHOSPHO 5'-PHOSPHOSULFATE TRANSPORTER 2"/>
    <property type="match status" value="1"/>
</dbReference>